<comment type="caution">
    <text evidence="2">The sequence shown here is derived from an EMBL/GenBank/DDBJ whole genome shotgun (WGS) entry which is preliminary data.</text>
</comment>
<dbReference type="Pfam" id="PF23596">
    <property type="entry name" value="DUF7138"/>
    <property type="match status" value="1"/>
</dbReference>
<sequence>MMMIMDDGDQTTVNPTTTTTTVEVPVIFYDGEKEIDLNKVQIVPGMTFKMLQSTLSNKIGISPNHITIYFDRSNRVNHQHHRRRHPVTSKFDFSAVENGGCFFWVVLKRGRRNRRRRNSKNDVVENCQQFVLLRRGINDNNNININNINDCWEYLDYVNRLRMIDQIEREKERYLMSLNLNSNVYNELSGYNHHNYTNNNSNYNNNNYHYDYNNSNYSDDYYYSDEIASCSSSTGGASSERVFCDVCYNSSGGDTVPFHWCKNDVVVTTRTRSLVGPIAPPLKNGLRG</sequence>
<proteinExistence type="predicted"/>
<gene>
    <name evidence="2" type="ORF">RND81_05G012300</name>
</gene>
<evidence type="ECO:0000259" key="1">
    <source>
        <dbReference type="Pfam" id="PF23596"/>
    </source>
</evidence>
<dbReference type="Proteomes" id="UP001443914">
    <property type="component" value="Unassembled WGS sequence"/>
</dbReference>
<dbReference type="EMBL" id="JBDFQZ010000005">
    <property type="protein sequence ID" value="KAK9723613.1"/>
    <property type="molecule type" value="Genomic_DNA"/>
</dbReference>
<organism evidence="2 3">
    <name type="scientific">Saponaria officinalis</name>
    <name type="common">Common soapwort</name>
    <name type="synonym">Lychnis saponaria</name>
    <dbReference type="NCBI Taxonomy" id="3572"/>
    <lineage>
        <taxon>Eukaryota</taxon>
        <taxon>Viridiplantae</taxon>
        <taxon>Streptophyta</taxon>
        <taxon>Embryophyta</taxon>
        <taxon>Tracheophyta</taxon>
        <taxon>Spermatophyta</taxon>
        <taxon>Magnoliopsida</taxon>
        <taxon>eudicotyledons</taxon>
        <taxon>Gunneridae</taxon>
        <taxon>Pentapetalae</taxon>
        <taxon>Caryophyllales</taxon>
        <taxon>Caryophyllaceae</taxon>
        <taxon>Caryophylleae</taxon>
        <taxon>Saponaria</taxon>
    </lineage>
</organism>
<evidence type="ECO:0000313" key="3">
    <source>
        <dbReference type="Proteomes" id="UP001443914"/>
    </source>
</evidence>
<feature type="domain" description="DUF7138" evidence="1">
    <location>
        <begin position="22"/>
        <end position="103"/>
    </location>
</feature>
<name>A0AAW1KSS8_SAPOF</name>
<dbReference type="InterPro" id="IPR055562">
    <property type="entry name" value="DUF7138"/>
</dbReference>
<accession>A0AAW1KSS8</accession>
<evidence type="ECO:0000313" key="2">
    <source>
        <dbReference type="EMBL" id="KAK9723613.1"/>
    </source>
</evidence>
<keyword evidence="3" id="KW-1185">Reference proteome</keyword>
<dbReference type="AlphaFoldDB" id="A0AAW1KSS8"/>
<protein>
    <recommendedName>
        <fullName evidence="1">DUF7138 domain-containing protein</fullName>
    </recommendedName>
</protein>
<dbReference type="PANTHER" id="PTHR36351">
    <property type="entry name" value="EMBRYO SAC DEVELOPMENT ARREST 12"/>
    <property type="match status" value="1"/>
</dbReference>
<reference evidence="2" key="1">
    <citation type="submission" date="2024-03" db="EMBL/GenBank/DDBJ databases">
        <title>WGS assembly of Saponaria officinalis var. Norfolk2.</title>
        <authorList>
            <person name="Jenkins J."/>
            <person name="Shu S."/>
            <person name="Grimwood J."/>
            <person name="Barry K."/>
            <person name="Goodstein D."/>
            <person name="Schmutz J."/>
            <person name="Leebens-Mack J."/>
            <person name="Osbourn A."/>
        </authorList>
    </citation>
    <scope>NUCLEOTIDE SEQUENCE [LARGE SCALE GENOMIC DNA]</scope>
    <source>
        <strain evidence="2">JIC</strain>
    </source>
</reference>
<dbReference type="PANTHER" id="PTHR36351:SF1">
    <property type="entry name" value="EMBRYO SAC DEVELOPMENT ARREST 12"/>
    <property type="match status" value="1"/>
</dbReference>